<gene>
    <name evidence="1" type="ORF">J2S41_003809</name>
</gene>
<evidence type="ECO:0000313" key="2">
    <source>
        <dbReference type="Proteomes" id="UP001183643"/>
    </source>
</evidence>
<dbReference type="AlphaFoldDB" id="A0AAE4C9Y0"/>
<organism evidence="1 2">
    <name type="scientific">Catenuloplanes atrovinosus</name>
    <dbReference type="NCBI Taxonomy" id="137266"/>
    <lineage>
        <taxon>Bacteria</taxon>
        <taxon>Bacillati</taxon>
        <taxon>Actinomycetota</taxon>
        <taxon>Actinomycetes</taxon>
        <taxon>Micromonosporales</taxon>
        <taxon>Micromonosporaceae</taxon>
        <taxon>Catenuloplanes</taxon>
    </lineage>
</organism>
<protein>
    <submittedName>
        <fullName evidence="1">Uncharacterized protein</fullName>
    </submittedName>
</protein>
<dbReference type="Proteomes" id="UP001183643">
    <property type="component" value="Unassembled WGS sequence"/>
</dbReference>
<dbReference type="EMBL" id="JAVDYB010000001">
    <property type="protein sequence ID" value="MDR7277031.1"/>
    <property type="molecule type" value="Genomic_DNA"/>
</dbReference>
<proteinExistence type="predicted"/>
<accession>A0AAE4C9Y0</accession>
<keyword evidence="2" id="KW-1185">Reference proteome</keyword>
<reference evidence="1" key="1">
    <citation type="submission" date="2023-07" db="EMBL/GenBank/DDBJ databases">
        <title>Sequencing the genomes of 1000 actinobacteria strains.</title>
        <authorList>
            <person name="Klenk H.-P."/>
        </authorList>
    </citation>
    <scope>NUCLEOTIDE SEQUENCE</scope>
    <source>
        <strain evidence="1">DSM 44707</strain>
    </source>
</reference>
<dbReference type="RefSeq" id="WP_310369234.1">
    <property type="nucleotide sequence ID" value="NZ_JAVDYB010000001.1"/>
</dbReference>
<sequence length="256" mass="29161">MNFSSPFGWDVRRLLARPELVEVEPARSEHFTAALNSKMAGAYFDTHFEIDWYGPPDLRWRLRNTFYVEANRHAAGYLVTDAGRLEIELNVLAGERWRHQLPSGVRLARSRMTVYASDAARQAAEEVNALRRRAVVEQQERAVEQERLSYLRQAILSRPEVARSYWFQHHPDALKDLAGDHFEEIAAKLADVTTTATEPSSVAIARLLDDFIAKLGEERIDYLLGQLRMMFVAWDREDLAHGLAEVIDIRTGAAVG</sequence>
<evidence type="ECO:0000313" key="1">
    <source>
        <dbReference type="EMBL" id="MDR7277031.1"/>
    </source>
</evidence>
<comment type="caution">
    <text evidence="1">The sequence shown here is derived from an EMBL/GenBank/DDBJ whole genome shotgun (WGS) entry which is preliminary data.</text>
</comment>
<name>A0AAE4C9Y0_9ACTN</name>